<dbReference type="GeneID" id="25913244"/>
<organism evidence="2 3">
    <name type="scientific">Sphaeroforma arctica JP610</name>
    <dbReference type="NCBI Taxonomy" id="667725"/>
    <lineage>
        <taxon>Eukaryota</taxon>
        <taxon>Ichthyosporea</taxon>
        <taxon>Ichthyophonida</taxon>
        <taxon>Sphaeroforma</taxon>
    </lineage>
</organism>
<dbReference type="RefSeq" id="XP_014148620.1">
    <property type="nucleotide sequence ID" value="XM_014293145.1"/>
</dbReference>
<dbReference type="GO" id="GO:0016887">
    <property type="term" value="F:ATP hydrolysis activity"/>
    <property type="evidence" value="ECO:0007669"/>
    <property type="project" value="InterPro"/>
</dbReference>
<protein>
    <recommendedName>
        <fullName evidence="1">ATPase dynein-related AAA domain-containing protein</fullName>
    </recommendedName>
</protein>
<dbReference type="GO" id="GO:0005524">
    <property type="term" value="F:ATP binding"/>
    <property type="evidence" value="ECO:0007669"/>
    <property type="project" value="InterPro"/>
</dbReference>
<dbReference type="PANTHER" id="PTHR21610:SF9">
    <property type="entry name" value="VON WILLEBRAND FACTOR A DOMAIN-CONTAINING PROTEIN 8"/>
    <property type="match status" value="1"/>
</dbReference>
<name>A0A0L0FF94_9EUKA</name>
<proteinExistence type="predicted"/>
<keyword evidence="3" id="KW-1185">Reference proteome</keyword>
<dbReference type="InterPro" id="IPR039891">
    <property type="entry name" value="VWA8"/>
</dbReference>
<evidence type="ECO:0000259" key="1">
    <source>
        <dbReference type="Pfam" id="PF07728"/>
    </source>
</evidence>
<dbReference type="InterPro" id="IPR011704">
    <property type="entry name" value="ATPase_dyneun-rel_AAA"/>
</dbReference>
<evidence type="ECO:0000313" key="3">
    <source>
        <dbReference type="Proteomes" id="UP000054560"/>
    </source>
</evidence>
<dbReference type="AlphaFoldDB" id="A0A0L0FF94"/>
<gene>
    <name evidence="2" type="ORF">SARC_12740</name>
</gene>
<dbReference type="eggNOG" id="KOG1808">
    <property type="taxonomic scope" value="Eukaryota"/>
</dbReference>
<dbReference type="PANTHER" id="PTHR21610">
    <property type="entry name" value="VON WILLEBRAND FACTOR A DOMAIN-CONTAINING PROTEIN 8"/>
    <property type="match status" value="1"/>
</dbReference>
<feature type="domain" description="ATPase dynein-related AAA" evidence="1">
    <location>
        <begin position="90"/>
        <end position="156"/>
    </location>
</feature>
<dbReference type="OrthoDB" id="5186at2759"/>
<dbReference type="STRING" id="667725.A0A0L0FF94"/>
<reference evidence="2 3" key="1">
    <citation type="submission" date="2011-02" db="EMBL/GenBank/DDBJ databases">
        <title>The Genome Sequence of Sphaeroforma arctica JP610.</title>
        <authorList>
            <consortium name="The Broad Institute Genome Sequencing Platform"/>
            <person name="Russ C."/>
            <person name="Cuomo C."/>
            <person name="Young S.K."/>
            <person name="Zeng Q."/>
            <person name="Gargeya S."/>
            <person name="Alvarado L."/>
            <person name="Berlin A."/>
            <person name="Chapman S.B."/>
            <person name="Chen Z."/>
            <person name="Freedman E."/>
            <person name="Gellesch M."/>
            <person name="Goldberg J."/>
            <person name="Griggs A."/>
            <person name="Gujja S."/>
            <person name="Heilman E."/>
            <person name="Heiman D."/>
            <person name="Howarth C."/>
            <person name="Mehta T."/>
            <person name="Neiman D."/>
            <person name="Pearson M."/>
            <person name="Roberts A."/>
            <person name="Saif S."/>
            <person name="Shea T."/>
            <person name="Shenoy N."/>
            <person name="Sisk P."/>
            <person name="Stolte C."/>
            <person name="Sykes S."/>
            <person name="White J."/>
            <person name="Yandava C."/>
            <person name="Burger G."/>
            <person name="Gray M.W."/>
            <person name="Holland P.W.H."/>
            <person name="King N."/>
            <person name="Lang F.B.F."/>
            <person name="Roger A.J."/>
            <person name="Ruiz-Trillo I."/>
            <person name="Haas B."/>
            <person name="Nusbaum C."/>
            <person name="Birren B."/>
        </authorList>
    </citation>
    <scope>NUCLEOTIDE SEQUENCE [LARGE SCALE GENOMIC DNA]</scope>
    <source>
        <strain evidence="2 3">JP610</strain>
    </source>
</reference>
<evidence type="ECO:0000313" key="2">
    <source>
        <dbReference type="EMBL" id="KNC74718.1"/>
    </source>
</evidence>
<dbReference type="EMBL" id="KQ244141">
    <property type="protein sequence ID" value="KNC74718.1"/>
    <property type="molecule type" value="Genomic_DNA"/>
</dbReference>
<dbReference type="GO" id="GO:0005737">
    <property type="term" value="C:cytoplasm"/>
    <property type="evidence" value="ECO:0007669"/>
    <property type="project" value="TreeGrafter"/>
</dbReference>
<dbReference type="Pfam" id="PF07728">
    <property type="entry name" value="AAA_5"/>
    <property type="match status" value="1"/>
</dbReference>
<accession>A0A0L0FF94</accession>
<sequence length="156" mass="17462">MLLAHARRAAVVSTRMAGTIRGTSICRTYSKDTGGNVSNQPVIELGGLTHKIISPKNPLLVPTKYLGDELPQNLLKHMRWMLQKDKLGQDMFLIGAPGSQRRRLVMAFCEMTQREVEYVSLSRDTTESDLKQRREIKAATAYYVDQAAVRAAKEGK</sequence>
<dbReference type="Proteomes" id="UP000054560">
    <property type="component" value="Unassembled WGS sequence"/>
</dbReference>